<dbReference type="InterPro" id="IPR055188">
    <property type="entry name" value="Choice_anch_I"/>
</dbReference>
<dbReference type="EMBL" id="RJUL01000011">
    <property type="protein sequence ID" value="ROQ22003.1"/>
    <property type="molecule type" value="Genomic_DNA"/>
</dbReference>
<dbReference type="Pfam" id="PF22494">
    <property type="entry name" value="choice_anch_I"/>
    <property type="match status" value="1"/>
</dbReference>
<dbReference type="SUPFAM" id="SSF51004">
    <property type="entry name" value="C-terminal (heme d1) domain of cytochrome cd1-nitrite reductase"/>
    <property type="match status" value="1"/>
</dbReference>
<dbReference type="STRING" id="584787.GCA_001247655_03408"/>
<reference evidence="3 4" key="1">
    <citation type="submission" date="2018-11" db="EMBL/GenBank/DDBJ databases">
        <title>Genomic Encyclopedia of Type Strains, Phase IV (KMG-IV): sequencing the most valuable type-strain genomes for metagenomic binning, comparative biology and taxonomic classification.</title>
        <authorList>
            <person name="Goeker M."/>
        </authorList>
    </citation>
    <scope>NUCLEOTIDE SEQUENCE [LARGE SCALE GENOMIC DNA]</scope>
    <source>
        <strain evidence="3 4">DSM 21945</strain>
    </source>
</reference>
<dbReference type="InterPro" id="IPR052956">
    <property type="entry name" value="Mesenchyme-surface_protein"/>
</dbReference>
<feature type="domain" description="Choice-of-anchor I" evidence="2">
    <location>
        <begin position="55"/>
        <end position="544"/>
    </location>
</feature>
<feature type="compositionally biased region" description="Acidic residues" evidence="1">
    <location>
        <begin position="428"/>
        <end position="440"/>
    </location>
</feature>
<dbReference type="Gene3D" id="2.130.10.10">
    <property type="entry name" value="YVTN repeat-like/Quinoprotein amine dehydrogenase"/>
    <property type="match status" value="1"/>
</dbReference>
<evidence type="ECO:0000259" key="2">
    <source>
        <dbReference type="Pfam" id="PF22494"/>
    </source>
</evidence>
<feature type="compositionally biased region" description="Basic and acidic residues" evidence="1">
    <location>
        <begin position="441"/>
        <end position="451"/>
    </location>
</feature>
<dbReference type="InterPro" id="IPR015943">
    <property type="entry name" value="WD40/YVTN_repeat-like_dom_sf"/>
</dbReference>
<evidence type="ECO:0000313" key="4">
    <source>
        <dbReference type="Proteomes" id="UP000268033"/>
    </source>
</evidence>
<keyword evidence="4" id="KW-1185">Reference proteome</keyword>
<dbReference type="RefSeq" id="WP_123422498.1">
    <property type="nucleotide sequence ID" value="NZ_RJUL01000011.1"/>
</dbReference>
<dbReference type="NCBIfam" id="NF038117">
    <property type="entry name" value="choice_anch_I"/>
    <property type="match status" value="1"/>
</dbReference>
<dbReference type="PANTHER" id="PTHR46928:SF1">
    <property type="entry name" value="MESENCHYME-SPECIFIC CELL SURFACE GLYCOPROTEIN"/>
    <property type="match status" value="1"/>
</dbReference>
<evidence type="ECO:0000256" key="1">
    <source>
        <dbReference type="SAM" id="MobiDB-lite"/>
    </source>
</evidence>
<organism evidence="3 4">
    <name type="scientific">Gallaecimonas pentaromativorans</name>
    <dbReference type="NCBI Taxonomy" id="584787"/>
    <lineage>
        <taxon>Bacteria</taxon>
        <taxon>Pseudomonadati</taxon>
        <taxon>Pseudomonadota</taxon>
        <taxon>Gammaproteobacteria</taxon>
        <taxon>Enterobacterales</taxon>
        <taxon>Gallaecimonadaceae</taxon>
        <taxon>Gallaecimonas</taxon>
    </lineage>
</organism>
<gene>
    <name evidence="3" type="ORF">EDC28_111105</name>
</gene>
<dbReference type="InterPro" id="IPR011048">
    <property type="entry name" value="Haem_d1_sf"/>
</dbReference>
<protein>
    <recommendedName>
        <fullName evidence="2">Choice-of-anchor I domain-containing protein</fullName>
    </recommendedName>
</protein>
<feature type="region of interest" description="Disordered" evidence="1">
    <location>
        <begin position="428"/>
        <end position="456"/>
    </location>
</feature>
<dbReference type="PANTHER" id="PTHR46928">
    <property type="entry name" value="MESENCHYME-SPECIFIC CELL SURFACE GLYCOPROTEIN"/>
    <property type="match status" value="1"/>
</dbReference>
<comment type="caution">
    <text evidence="3">The sequence shown here is derived from an EMBL/GenBank/DDBJ whole genome shotgun (WGS) entry which is preliminary data.</text>
</comment>
<accession>A0A3N1P0T3</accession>
<dbReference type="AlphaFoldDB" id="A0A3N1P0T3"/>
<name>A0A3N1P0T3_9GAMM</name>
<evidence type="ECO:0000313" key="3">
    <source>
        <dbReference type="EMBL" id="ROQ22003.1"/>
    </source>
</evidence>
<sequence>MTKRFSLIALALLGLSACDDNDNDTPPVVTPEPAPAKVDIKLSVLGRYSAGVIGESAAEIVDFDPASKQLFVINAAAGTVDVLDAANPPTPTKTATLDVAALIGEAIGGVNSVAVKNGLVAVAVENDNKQAAGYIAFYKADGLQALGFVGAGALPDMVTFSPDGRYVLSANEGEPNAAYDNDPEGSVTLVDLGEDPLAKAASLKPEDVKQLNFNAFDAQKDSLMASGVRIFGPNASVSQDLEPEYIAVSSDSTKAYVTLQENNAVAVVDLASASITGISALGFKDHSLAGNGLDASDKDDAINIKTWPVMGMYMPDSVASFTVDGVTYLVTANEGDSRDYDGFSEEARVKDLALDPTVFADASLQDNANLGRLQVTTTLGQDATTGLYTQLYSFGGRSFSVWKDEGGVVSQVWDSGDAFEQYLAEALPEDFNSDNEEQDSFDNRSDNKGPEPEGIAVGTIGEQHFAFVGLERIGGIMVYDVTDPAAPVFQDYINSRDFGAETLEAAGDLGPEGVHFVSAADSPSGEPMLIVGHEVSGTTVLYQIATSPRS</sequence>
<dbReference type="PROSITE" id="PS51257">
    <property type="entry name" value="PROKAR_LIPOPROTEIN"/>
    <property type="match status" value="1"/>
</dbReference>
<dbReference type="Proteomes" id="UP000268033">
    <property type="component" value="Unassembled WGS sequence"/>
</dbReference>
<proteinExistence type="predicted"/>